<dbReference type="InterPro" id="IPR011604">
    <property type="entry name" value="PDDEXK-like_dom_sf"/>
</dbReference>
<dbReference type="AlphaFoldDB" id="A0A6S6SZQ1"/>
<organism evidence="2">
    <name type="scientific">uncultured Thiotrichaceae bacterium</name>
    <dbReference type="NCBI Taxonomy" id="298394"/>
    <lineage>
        <taxon>Bacteria</taxon>
        <taxon>Pseudomonadati</taxon>
        <taxon>Pseudomonadota</taxon>
        <taxon>Gammaproteobacteria</taxon>
        <taxon>Thiotrichales</taxon>
        <taxon>Thiotrichaceae</taxon>
        <taxon>environmental samples</taxon>
    </lineage>
</organism>
<name>A0A6S6SZQ1_9GAMM</name>
<gene>
    <name evidence="2" type="ORF">HELGO_WM34266</name>
</gene>
<reference evidence="2" key="1">
    <citation type="submission" date="2020-01" db="EMBL/GenBank/DDBJ databases">
        <authorList>
            <person name="Meier V. D."/>
            <person name="Meier V D."/>
        </authorList>
    </citation>
    <scope>NUCLEOTIDE SEQUENCE</scope>
    <source>
        <strain evidence="2">HLG_WM_MAG_09</strain>
    </source>
</reference>
<dbReference type="PANTHER" id="PTHR37168">
    <property type="entry name" value="CRISPR-ASSOCIATED EXONUCLEASE CAS4"/>
    <property type="match status" value="1"/>
</dbReference>
<accession>A0A6S6SZQ1</accession>
<dbReference type="PANTHER" id="PTHR37168:SF1">
    <property type="entry name" value="CRISPR-ASSOCIATED EXONUCLEASE CAS4"/>
    <property type="match status" value="1"/>
</dbReference>
<dbReference type="EMBL" id="CACVAT010000190">
    <property type="protein sequence ID" value="CAA6812541.1"/>
    <property type="molecule type" value="Genomic_DNA"/>
</dbReference>
<keyword evidence="2" id="KW-0269">Exonuclease</keyword>
<keyword evidence="2" id="KW-0378">Hydrolase</keyword>
<dbReference type="GO" id="GO:0004527">
    <property type="term" value="F:exonuclease activity"/>
    <property type="evidence" value="ECO:0007669"/>
    <property type="project" value="UniProtKB-KW"/>
</dbReference>
<sequence>MSATFNWPNAQAFYRRVERLNLHGLHFQHVALCERRAWMYLHKVNFAQWYSRVQTGNALHATSYQRDHSVRGLLGLSPDRVDWEEAIVYENKGSGGAAEASNVQTAFYALMLSITTGKRWRAYVHVLTTRRKREVVIDDSRLQALWDASLRLEQLAEQDAVPDAQKIGLCQSCSLAAFCGFD</sequence>
<evidence type="ECO:0000313" key="2">
    <source>
        <dbReference type="EMBL" id="CAA6812541.1"/>
    </source>
</evidence>
<dbReference type="Pfam" id="PF01930">
    <property type="entry name" value="Cas_Cas4"/>
    <property type="match status" value="1"/>
</dbReference>
<dbReference type="InterPro" id="IPR022765">
    <property type="entry name" value="Dna2/Cas4_DUF83"/>
</dbReference>
<protein>
    <submittedName>
        <fullName evidence="2">CRISPR-associated exonuclease, Cas4 family</fullName>
    </submittedName>
</protein>
<keyword evidence="2" id="KW-0540">Nuclease</keyword>
<proteinExistence type="predicted"/>
<dbReference type="Gene3D" id="3.90.320.10">
    <property type="match status" value="1"/>
</dbReference>
<feature type="domain" description="DUF83" evidence="1">
    <location>
        <begin position="24"/>
        <end position="179"/>
    </location>
</feature>
<evidence type="ECO:0000259" key="1">
    <source>
        <dbReference type="Pfam" id="PF01930"/>
    </source>
</evidence>